<dbReference type="Gene3D" id="3.40.50.150">
    <property type="entry name" value="Vaccinia Virus protein VP39"/>
    <property type="match status" value="1"/>
</dbReference>
<dbReference type="KEGG" id="dsc:ABOD76_09960"/>
<dbReference type="EMBL" id="CP158299">
    <property type="protein sequence ID" value="XBV86610.1"/>
    <property type="molecule type" value="Genomic_DNA"/>
</dbReference>
<dbReference type="RefSeq" id="WP_350244685.1">
    <property type="nucleotide sequence ID" value="NZ_CP158299.1"/>
</dbReference>
<dbReference type="InterPro" id="IPR029063">
    <property type="entry name" value="SAM-dependent_MTases_sf"/>
</dbReference>
<dbReference type="InterPro" id="IPR006901">
    <property type="entry name" value="TrmK"/>
</dbReference>
<dbReference type="PANTHER" id="PTHR38451:SF1">
    <property type="entry name" value="TRNA (ADENINE(22)-N(1))-METHYLTRANSFERASE"/>
    <property type="match status" value="1"/>
</dbReference>
<reference evidence="1" key="1">
    <citation type="submission" date="2024-06" db="EMBL/GenBank/DDBJ databases">
        <title>Draft Genome Sequence of Deinococcus sonorensis Type Strain KR-87, a Biofilm Producing Representative of the Genus Deinococcus.</title>
        <authorList>
            <person name="Boren L.S."/>
            <person name="Grosso R.A."/>
            <person name="Hugenberg-Cox A.N."/>
            <person name="Hill J.T.E."/>
            <person name="Albert C.M."/>
            <person name="Tuohy J.M."/>
        </authorList>
    </citation>
    <scope>NUCLEOTIDE SEQUENCE</scope>
    <source>
        <strain evidence="1">KR-87</strain>
    </source>
</reference>
<sequence length="224" mass="24351">MTDARLHAAAELIRSELHVDIGSDHAGLPVLLLRSGRVQRCIVVEKTPGPLETARQGLGSAGLLERCELRLGDGFGPLQPHELGSVSLTGLGARTMVRILERAPQPPGALVLQPNDDPGLLRRWAAAHGYWLVAERLVAGFWRYPVLRLEPHAGPDPAYLGLPPNAALRFGPHLLREQHPLLLEELQAQQQRLARLAAHGRAQVLQDLADVEAALAWLAHPSQA</sequence>
<dbReference type="PANTHER" id="PTHR38451">
    <property type="entry name" value="TRNA (ADENINE(22)-N(1))-METHYLTRANSFERASE"/>
    <property type="match status" value="1"/>
</dbReference>
<accession>A0AAU7UDI9</accession>
<dbReference type="GO" id="GO:0160105">
    <property type="term" value="F:tRNA (adenine(22)-N1)-methyltransferase activity"/>
    <property type="evidence" value="ECO:0007669"/>
    <property type="project" value="InterPro"/>
</dbReference>
<proteinExistence type="predicted"/>
<gene>
    <name evidence="1" type="ORF">ABOD76_09960</name>
</gene>
<name>A0AAU7UDI9_9DEIO</name>
<dbReference type="Pfam" id="PF04816">
    <property type="entry name" value="TrmK"/>
    <property type="match status" value="1"/>
</dbReference>
<organism evidence="1">
    <name type="scientific">Deinococcus sonorensis KR-87</name>
    <dbReference type="NCBI Taxonomy" id="694439"/>
    <lineage>
        <taxon>Bacteria</taxon>
        <taxon>Thermotogati</taxon>
        <taxon>Deinococcota</taxon>
        <taxon>Deinococci</taxon>
        <taxon>Deinococcales</taxon>
        <taxon>Deinococcaceae</taxon>
        <taxon>Deinococcus</taxon>
    </lineage>
</organism>
<protein>
    <submittedName>
        <fullName evidence="1">tRNA (Adenine(22)-N(1))-methyltransferase TrmK</fullName>
    </submittedName>
</protein>
<dbReference type="SUPFAM" id="SSF53335">
    <property type="entry name" value="S-adenosyl-L-methionine-dependent methyltransferases"/>
    <property type="match status" value="1"/>
</dbReference>
<dbReference type="AlphaFoldDB" id="A0AAU7UDI9"/>
<evidence type="ECO:0000313" key="1">
    <source>
        <dbReference type="EMBL" id="XBV86610.1"/>
    </source>
</evidence>